<evidence type="ECO:0000313" key="4">
    <source>
        <dbReference type="EMBL" id="OGI47790.1"/>
    </source>
</evidence>
<dbReference type="CDD" id="cd01948">
    <property type="entry name" value="EAL"/>
    <property type="match status" value="1"/>
</dbReference>
<feature type="transmembrane region" description="Helical" evidence="1">
    <location>
        <begin position="221"/>
        <end position="243"/>
    </location>
</feature>
<dbReference type="SMART" id="SM00267">
    <property type="entry name" value="GGDEF"/>
    <property type="match status" value="1"/>
</dbReference>
<evidence type="ECO:0000259" key="3">
    <source>
        <dbReference type="PROSITE" id="PS50887"/>
    </source>
</evidence>
<dbReference type="SUPFAM" id="SSF55073">
    <property type="entry name" value="Nucleotide cyclase"/>
    <property type="match status" value="1"/>
</dbReference>
<dbReference type="SUPFAM" id="SSF141868">
    <property type="entry name" value="EAL domain-like"/>
    <property type="match status" value="1"/>
</dbReference>
<dbReference type="Gene3D" id="3.30.70.270">
    <property type="match status" value="1"/>
</dbReference>
<dbReference type="STRING" id="1817760.A2151_01205"/>
<keyword evidence="1" id="KW-0472">Membrane</keyword>
<dbReference type="PROSITE" id="PS50883">
    <property type="entry name" value="EAL"/>
    <property type="match status" value="1"/>
</dbReference>
<reference evidence="4 5" key="1">
    <citation type="journal article" date="2016" name="Nat. Commun.">
        <title>Thousands of microbial genomes shed light on interconnected biogeochemical processes in an aquifer system.</title>
        <authorList>
            <person name="Anantharaman K."/>
            <person name="Brown C.T."/>
            <person name="Hug L.A."/>
            <person name="Sharon I."/>
            <person name="Castelle C.J."/>
            <person name="Probst A.J."/>
            <person name="Thomas B.C."/>
            <person name="Singh A."/>
            <person name="Wilkins M.J."/>
            <person name="Karaoz U."/>
            <person name="Brodie E.L."/>
            <person name="Williams K.H."/>
            <person name="Hubbard S.S."/>
            <person name="Banfield J.F."/>
        </authorList>
    </citation>
    <scope>NUCLEOTIDE SEQUENCE [LARGE SCALE GENOMIC DNA]</scope>
</reference>
<evidence type="ECO:0000259" key="2">
    <source>
        <dbReference type="PROSITE" id="PS50883"/>
    </source>
</evidence>
<sequence>MLRDWPPWTQFLNALRSARKRIASWRRASDKQSLAGRLAAMLLLGMLVIFAIAMVGLWWTSSRLLEDSLKKQAVQWIAELDELGTPQYAARGGRHLAAIDRRLKNFPEIAFVRYYDQSGERVIAAYGVRASESTPVLTAEQVRAARESPDADASYFVTREQDSAGGQYLRMIAPVRVKSIAQDGAFGFRFEGDRRENVRVIGYIDLGIDAAYYRKEFGKSIAFGSSVIAAMLLLALLAGRWLMRRWLAPLAALRVPLERLAQGDTSVQVESRSGHAEIAAIGDAVTRLQRLADHDPLTGLANRAHFARVVEAELQRLGRAAGRSALYFIDLDQFKYVNDTLGHAVGDRLLVQVAELLRRRLRETDVISRFGGDEFTVLARDVSPAQAAEMAELINRLVQEARIAEGGRVFTTSCSIGIAMLDGAAHSVAELLAQADMACYAAKSSGRNSFRLYEAGNAENLRMGLDFSQSQLIKQAIREDRFQLYYQPMVGLKRADRMYYEVLLRMQGQDAELVLPANFLPAAQRFGLLVDIDHWVIEHSLRALAEFRRRGRDVGFSINLSGQSFEDRSLFGFIQDQLTRNEIAGGEVMFEITEQTAVCGIDRAQQLIQGLMRSGCHIALDDFGAGFSSFSYLKNLPVDFIKIDGSFVQNMAADALDQAMVRSIIDVARTLGKRTVAESVQDAKTVELLTASGVDFMQGYYLGEPSARLTARPLRAVS</sequence>
<dbReference type="NCBIfam" id="TIGR00254">
    <property type="entry name" value="GGDEF"/>
    <property type="match status" value="1"/>
</dbReference>
<gene>
    <name evidence="4" type="ORF">A2151_01205</name>
</gene>
<dbReference type="InterPro" id="IPR050706">
    <property type="entry name" value="Cyclic-di-GMP_PDE-like"/>
</dbReference>
<dbReference type="SMART" id="SM00052">
    <property type="entry name" value="EAL"/>
    <property type="match status" value="1"/>
</dbReference>
<dbReference type="CDD" id="cd01949">
    <property type="entry name" value="GGDEF"/>
    <property type="match status" value="1"/>
</dbReference>
<dbReference type="InterPro" id="IPR001633">
    <property type="entry name" value="EAL_dom"/>
</dbReference>
<dbReference type="Pfam" id="PF00990">
    <property type="entry name" value="GGDEF"/>
    <property type="match status" value="1"/>
</dbReference>
<proteinExistence type="predicted"/>
<dbReference type="Gene3D" id="3.20.20.450">
    <property type="entry name" value="EAL domain"/>
    <property type="match status" value="1"/>
</dbReference>
<dbReference type="AlphaFoldDB" id="A0A1F6TRQ4"/>
<dbReference type="InterPro" id="IPR043128">
    <property type="entry name" value="Rev_trsase/Diguanyl_cyclase"/>
</dbReference>
<evidence type="ECO:0008006" key="6">
    <source>
        <dbReference type="Google" id="ProtNLM"/>
    </source>
</evidence>
<dbReference type="GO" id="GO:0071111">
    <property type="term" value="F:cyclic-guanylate-specific phosphodiesterase activity"/>
    <property type="evidence" value="ECO:0007669"/>
    <property type="project" value="InterPro"/>
</dbReference>
<keyword evidence="1" id="KW-1133">Transmembrane helix</keyword>
<dbReference type="PROSITE" id="PS50887">
    <property type="entry name" value="GGDEF"/>
    <property type="match status" value="1"/>
</dbReference>
<dbReference type="FunFam" id="3.30.70.270:FF:000001">
    <property type="entry name" value="Diguanylate cyclase domain protein"/>
    <property type="match status" value="1"/>
</dbReference>
<dbReference type="EMBL" id="MFSU01000046">
    <property type="protein sequence ID" value="OGI47790.1"/>
    <property type="molecule type" value="Genomic_DNA"/>
</dbReference>
<dbReference type="InterPro" id="IPR035919">
    <property type="entry name" value="EAL_sf"/>
</dbReference>
<dbReference type="PANTHER" id="PTHR33121:SF23">
    <property type="entry name" value="CYCLIC DI-GMP PHOSPHODIESTERASE PDEB"/>
    <property type="match status" value="1"/>
</dbReference>
<dbReference type="InterPro" id="IPR029787">
    <property type="entry name" value="Nucleotide_cyclase"/>
</dbReference>
<evidence type="ECO:0000313" key="5">
    <source>
        <dbReference type="Proteomes" id="UP000178885"/>
    </source>
</evidence>
<dbReference type="InterPro" id="IPR000160">
    <property type="entry name" value="GGDEF_dom"/>
</dbReference>
<feature type="transmembrane region" description="Helical" evidence="1">
    <location>
        <begin position="38"/>
        <end position="60"/>
    </location>
</feature>
<dbReference type="Proteomes" id="UP000178885">
    <property type="component" value="Unassembled WGS sequence"/>
</dbReference>
<dbReference type="PANTHER" id="PTHR33121">
    <property type="entry name" value="CYCLIC DI-GMP PHOSPHODIESTERASE PDEF"/>
    <property type="match status" value="1"/>
</dbReference>
<dbReference type="Gene3D" id="6.10.340.10">
    <property type="match status" value="1"/>
</dbReference>
<evidence type="ECO:0000256" key="1">
    <source>
        <dbReference type="SAM" id="Phobius"/>
    </source>
</evidence>
<feature type="domain" description="EAL" evidence="2">
    <location>
        <begin position="466"/>
        <end position="718"/>
    </location>
</feature>
<comment type="caution">
    <text evidence="4">The sequence shown here is derived from an EMBL/GenBank/DDBJ whole genome shotgun (WGS) entry which is preliminary data.</text>
</comment>
<name>A0A1F6TRQ4_9PROT</name>
<keyword evidence="1" id="KW-0812">Transmembrane</keyword>
<protein>
    <recommendedName>
        <fullName evidence="6">Diguanylate cyclase</fullName>
    </recommendedName>
</protein>
<feature type="domain" description="GGDEF" evidence="3">
    <location>
        <begin position="322"/>
        <end position="455"/>
    </location>
</feature>
<organism evidence="4 5">
    <name type="scientific">Candidatus Muproteobacteria bacterium RBG_16_65_34</name>
    <dbReference type="NCBI Taxonomy" id="1817760"/>
    <lineage>
        <taxon>Bacteria</taxon>
        <taxon>Pseudomonadati</taxon>
        <taxon>Pseudomonadota</taxon>
        <taxon>Candidatus Muproteobacteria</taxon>
    </lineage>
</organism>
<accession>A0A1F6TRQ4</accession>
<dbReference type="Pfam" id="PF00563">
    <property type="entry name" value="EAL"/>
    <property type="match status" value="1"/>
</dbReference>